<accession>A0ABR9DHC0</accession>
<feature type="transmembrane region" description="Helical" evidence="1">
    <location>
        <begin position="176"/>
        <end position="195"/>
    </location>
</feature>
<dbReference type="RefSeq" id="WP_192395278.1">
    <property type="nucleotide sequence ID" value="NZ_CAJHIU010000003.1"/>
</dbReference>
<gene>
    <name evidence="3" type="ORF">EBB_18725</name>
</gene>
<protein>
    <recommendedName>
        <fullName evidence="5">Cohesin domain-containing protein</fullName>
    </recommendedName>
</protein>
<reference evidence="3 4" key="1">
    <citation type="submission" date="2020-09" db="EMBL/GenBank/DDBJ databases">
        <title>Methylomonas albis sp. nov. and Methylomonas fluvii sp. nov.: Two cold-adapted methanotrophs from the River Elbe and an amended description of Methylovulum psychrotolerans strain Eb1.</title>
        <authorList>
            <person name="Bussmann I.K."/>
            <person name="Klings K.-W."/>
            <person name="Warnstedt J."/>
            <person name="Hoppert M."/>
            <person name="Saborowski A."/>
            <person name="Horn F."/>
            <person name="Liebner S."/>
        </authorList>
    </citation>
    <scope>NUCLEOTIDE SEQUENCE [LARGE SCALE GENOMIC DNA]</scope>
    <source>
        <strain evidence="3 4">EbB</strain>
    </source>
</reference>
<keyword evidence="4" id="KW-1185">Reference proteome</keyword>
<name>A0ABR9DHC0_9GAMM</name>
<organism evidence="3 4">
    <name type="scientific">Methylomonas fluvii</name>
    <dbReference type="NCBI Taxonomy" id="1854564"/>
    <lineage>
        <taxon>Bacteria</taxon>
        <taxon>Pseudomonadati</taxon>
        <taxon>Pseudomonadota</taxon>
        <taxon>Gammaproteobacteria</taxon>
        <taxon>Methylococcales</taxon>
        <taxon>Methylococcaceae</taxon>
        <taxon>Methylomonas</taxon>
    </lineage>
</organism>
<evidence type="ECO:0008006" key="5">
    <source>
        <dbReference type="Google" id="ProtNLM"/>
    </source>
</evidence>
<sequence>MNKNVLIKLITLAIAGMFHSAEANTVNIKFPNNSNVYTTSVGSFFDANIYVDSFADLGGFDLWLTYNSDNLAAQSLTSNTIFGADTDANFANSIAPNSIHFAEAIAFDSPATAGLNVTGPTLLGTVKFKALTVSPINAAYLISFSSASGFYTFDGTPQGATAQGGNVRVTVAPAAVPLPASVFLFAPALLALFGVQNKNRKMLLA</sequence>
<keyword evidence="1" id="KW-1133">Transmembrane helix</keyword>
<evidence type="ECO:0000313" key="4">
    <source>
        <dbReference type="Proteomes" id="UP000641152"/>
    </source>
</evidence>
<dbReference type="SUPFAM" id="SSF49384">
    <property type="entry name" value="Carbohydrate-binding domain"/>
    <property type="match status" value="1"/>
</dbReference>
<evidence type="ECO:0000256" key="1">
    <source>
        <dbReference type="SAM" id="Phobius"/>
    </source>
</evidence>
<keyword evidence="1" id="KW-0812">Transmembrane</keyword>
<feature type="signal peptide" evidence="2">
    <location>
        <begin position="1"/>
        <end position="23"/>
    </location>
</feature>
<dbReference type="Proteomes" id="UP000641152">
    <property type="component" value="Unassembled WGS sequence"/>
</dbReference>
<feature type="chain" id="PRO_5045203894" description="Cohesin domain-containing protein" evidence="2">
    <location>
        <begin position="24"/>
        <end position="205"/>
    </location>
</feature>
<dbReference type="Gene3D" id="2.60.40.680">
    <property type="match status" value="1"/>
</dbReference>
<evidence type="ECO:0000256" key="2">
    <source>
        <dbReference type="SAM" id="SignalP"/>
    </source>
</evidence>
<comment type="caution">
    <text evidence="3">The sequence shown here is derived from an EMBL/GenBank/DDBJ whole genome shotgun (WGS) entry which is preliminary data.</text>
</comment>
<keyword evidence="2" id="KW-0732">Signal</keyword>
<dbReference type="EMBL" id="JACXST010000003">
    <property type="protein sequence ID" value="MBD9362505.1"/>
    <property type="molecule type" value="Genomic_DNA"/>
</dbReference>
<dbReference type="InterPro" id="IPR008965">
    <property type="entry name" value="CBM2/CBM3_carb-bd_dom_sf"/>
</dbReference>
<keyword evidence="1" id="KW-0472">Membrane</keyword>
<proteinExistence type="predicted"/>
<evidence type="ECO:0000313" key="3">
    <source>
        <dbReference type="EMBL" id="MBD9362505.1"/>
    </source>
</evidence>